<keyword evidence="4" id="KW-0119">Carbohydrate metabolism</keyword>
<keyword evidence="5 7" id="KW-0326">Glycosidase</keyword>
<evidence type="ECO:0000256" key="6">
    <source>
        <dbReference type="ARBA" id="ARBA00023326"/>
    </source>
</evidence>
<dbReference type="InterPro" id="IPR001579">
    <property type="entry name" value="Glyco_hydro_18_chit_AS"/>
</dbReference>
<keyword evidence="13" id="KW-1185">Reference proteome</keyword>
<feature type="domain" description="GH18" evidence="11">
    <location>
        <begin position="117"/>
        <end position="504"/>
    </location>
</feature>
<dbReference type="GO" id="GO:0000272">
    <property type="term" value="P:polysaccharide catabolic process"/>
    <property type="evidence" value="ECO:0007669"/>
    <property type="project" value="UniProtKB-KW"/>
</dbReference>
<comment type="caution">
    <text evidence="12">The sequence shown here is derived from an EMBL/GenBank/DDBJ whole genome shotgun (WGS) entry which is preliminary data.</text>
</comment>
<dbReference type="PANTHER" id="PTHR11177">
    <property type="entry name" value="CHITINASE"/>
    <property type="match status" value="1"/>
</dbReference>
<keyword evidence="2 7" id="KW-0378">Hydrolase</keyword>
<name>A0AAW0E669_9AGAR</name>
<organism evidence="12 13">
    <name type="scientific">Paramarasmius palmivorus</name>
    <dbReference type="NCBI Taxonomy" id="297713"/>
    <lineage>
        <taxon>Eukaryota</taxon>
        <taxon>Fungi</taxon>
        <taxon>Dikarya</taxon>
        <taxon>Basidiomycota</taxon>
        <taxon>Agaricomycotina</taxon>
        <taxon>Agaricomycetes</taxon>
        <taxon>Agaricomycetidae</taxon>
        <taxon>Agaricales</taxon>
        <taxon>Marasmiineae</taxon>
        <taxon>Marasmiaceae</taxon>
        <taxon>Paramarasmius</taxon>
    </lineage>
</organism>
<dbReference type="PROSITE" id="PS01095">
    <property type="entry name" value="GH18_1"/>
    <property type="match status" value="1"/>
</dbReference>
<dbReference type="SMART" id="SM00636">
    <property type="entry name" value="Glyco_18"/>
    <property type="match status" value="1"/>
</dbReference>
<evidence type="ECO:0000256" key="7">
    <source>
        <dbReference type="RuleBase" id="RU000489"/>
    </source>
</evidence>
<dbReference type="AlphaFoldDB" id="A0AAW0E669"/>
<evidence type="ECO:0000256" key="4">
    <source>
        <dbReference type="ARBA" id="ARBA00023277"/>
    </source>
</evidence>
<comment type="catalytic activity">
    <reaction evidence="1">
        <text>Random endo-hydrolysis of N-acetyl-beta-D-glucosaminide (1-&gt;4)-beta-linkages in chitin and chitodextrins.</text>
        <dbReference type="EC" id="3.2.1.14"/>
    </reaction>
</comment>
<evidence type="ECO:0000256" key="8">
    <source>
        <dbReference type="RuleBase" id="RU004453"/>
    </source>
</evidence>
<evidence type="ECO:0000256" key="10">
    <source>
        <dbReference type="SAM" id="SignalP"/>
    </source>
</evidence>
<keyword evidence="10" id="KW-0732">Signal</keyword>
<evidence type="ECO:0000259" key="11">
    <source>
        <dbReference type="PROSITE" id="PS51910"/>
    </source>
</evidence>
<keyword evidence="3" id="KW-0146">Chitin degradation</keyword>
<reference evidence="12 13" key="1">
    <citation type="submission" date="2024-01" db="EMBL/GenBank/DDBJ databases">
        <title>A draft genome for a cacao thread blight-causing isolate of Paramarasmius palmivorus.</title>
        <authorList>
            <person name="Baruah I.K."/>
            <person name="Bukari Y."/>
            <person name="Amoako-Attah I."/>
            <person name="Meinhardt L.W."/>
            <person name="Bailey B.A."/>
            <person name="Cohen S.P."/>
        </authorList>
    </citation>
    <scope>NUCLEOTIDE SEQUENCE [LARGE SCALE GENOMIC DNA]</scope>
    <source>
        <strain evidence="12 13">GH-12</strain>
    </source>
</reference>
<dbReference type="Proteomes" id="UP001383192">
    <property type="component" value="Unassembled WGS sequence"/>
</dbReference>
<dbReference type="Gene3D" id="3.20.20.80">
    <property type="entry name" value="Glycosidases"/>
    <property type="match status" value="2"/>
</dbReference>
<feature type="region of interest" description="Disordered" evidence="9">
    <location>
        <begin position="39"/>
        <end position="73"/>
    </location>
</feature>
<dbReference type="EMBL" id="JAYKXP010000003">
    <property type="protein sequence ID" value="KAK7060515.1"/>
    <property type="molecule type" value="Genomic_DNA"/>
</dbReference>
<evidence type="ECO:0000256" key="5">
    <source>
        <dbReference type="ARBA" id="ARBA00023295"/>
    </source>
</evidence>
<gene>
    <name evidence="12" type="ORF">VNI00_001280</name>
</gene>
<evidence type="ECO:0000256" key="1">
    <source>
        <dbReference type="ARBA" id="ARBA00000822"/>
    </source>
</evidence>
<evidence type="ECO:0000256" key="9">
    <source>
        <dbReference type="SAM" id="MobiDB-lite"/>
    </source>
</evidence>
<keyword evidence="6" id="KW-0624">Polysaccharide degradation</keyword>
<dbReference type="GO" id="GO:0006032">
    <property type="term" value="P:chitin catabolic process"/>
    <property type="evidence" value="ECO:0007669"/>
    <property type="project" value="UniProtKB-KW"/>
</dbReference>
<dbReference type="GO" id="GO:0005576">
    <property type="term" value="C:extracellular region"/>
    <property type="evidence" value="ECO:0007669"/>
    <property type="project" value="TreeGrafter"/>
</dbReference>
<dbReference type="GO" id="GO:0008843">
    <property type="term" value="F:endochitinase activity"/>
    <property type="evidence" value="ECO:0007669"/>
    <property type="project" value="UniProtKB-EC"/>
</dbReference>
<proteinExistence type="inferred from homology"/>
<dbReference type="SUPFAM" id="SSF51445">
    <property type="entry name" value="(Trans)glycosidases"/>
    <property type="match status" value="1"/>
</dbReference>
<evidence type="ECO:0000256" key="2">
    <source>
        <dbReference type="ARBA" id="ARBA00022801"/>
    </source>
</evidence>
<dbReference type="Pfam" id="PF00704">
    <property type="entry name" value="Glyco_hydro_18"/>
    <property type="match status" value="1"/>
</dbReference>
<dbReference type="InterPro" id="IPR017853">
    <property type="entry name" value="GH"/>
</dbReference>
<feature type="chain" id="PRO_5043911835" description="GH18 domain-containing protein" evidence="10">
    <location>
        <begin position="22"/>
        <end position="505"/>
    </location>
</feature>
<dbReference type="GO" id="GO:0008061">
    <property type="term" value="F:chitin binding"/>
    <property type="evidence" value="ECO:0007669"/>
    <property type="project" value="InterPro"/>
</dbReference>
<dbReference type="InterPro" id="IPR011583">
    <property type="entry name" value="Chitinase_II/V-like_cat"/>
</dbReference>
<evidence type="ECO:0000256" key="3">
    <source>
        <dbReference type="ARBA" id="ARBA00023024"/>
    </source>
</evidence>
<dbReference type="PANTHER" id="PTHR11177:SF392">
    <property type="entry name" value="HAP41P"/>
    <property type="match status" value="1"/>
</dbReference>
<feature type="signal peptide" evidence="10">
    <location>
        <begin position="1"/>
        <end position="21"/>
    </location>
</feature>
<accession>A0AAW0E669</accession>
<evidence type="ECO:0000313" key="13">
    <source>
        <dbReference type="Proteomes" id="UP001383192"/>
    </source>
</evidence>
<feature type="compositionally biased region" description="Low complexity" evidence="9">
    <location>
        <begin position="41"/>
        <end position="67"/>
    </location>
</feature>
<dbReference type="PROSITE" id="PS51910">
    <property type="entry name" value="GH18_2"/>
    <property type="match status" value="1"/>
</dbReference>
<dbReference type="InterPro" id="IPR050314">
    <property type="entry name" value="Glycosyl_Hydrlase_18"/>
</dbReference>
<protein>
    <recommendedName>
        <fullName evidence="11">GH18 domain-containing protein</fullName>
    </recommendedName>
</protein>
<comment type="similarity">
    <text evidence="8">Belongs to the glycosyl hydrolase 18 family.</text>
</comment>
<sequence>MHSLSLISHLASLAFVHRAVASSDTALSAASPVIVVQESPTASTTSQNTDSSQTLSNSSGHSHSTASPNITNWVPLGPGATEQAFFAPAAAFEEDPNSPYSQSPDNSSDASASRIKPLVMTYYSDWLSDVLPPEDIDYTLFDWIDWAFLLPTEHLAVTFDDAENCPRLLKRLVASAHASGSKVKASVGGWTGSRYFSSAVASEANRRTFANNIANVYRDYGLDGIDIDWEYPGRQGNGGNQVSPSDSGNFLEFLKVLRGVLPPTAVITAAVTTSPFTGPDGQPMKDVSTFVPWLNWITLMNYDTWGGTFRDSSSVQRADFDVGSSPPGPNAPLWDACGNSTQPGASAAGGYSAWTKAGFPAHKLVLGLPNYGYIISSTASRLCAREEEEPNQDTLVSSGAVKLTGDGGQVSVRDMLKQGALRSQRSKLVAAGGFTRFWDECSGTPYLRSTSAKQVVPYDDQQSIQMKAEFAKKTGLAGVNFWDAQGDTDDHILVKAARRGLGLDY</sequence>
<evidence type="ECO:0000313" key="12">
    <source>
        <dbReference type="EMBL" id="KAK7060515.1"/>
    </source>
</evidence>
<dbReference type="InterPro" id="IPR001223">
    <property type="entry name" value="Glyco_hydro18_cat"/>
</dbReference>